<accession>A0AAD7FE01</accession>
<feature type="compositionally biased region" description="Acidic residues" evidence="1">
    <location>
        <begin position="533"/>
        <end position="550"/>
    </location>
</feature>
<sequence>MASADLASSRALRIPEIVRLICEQVDGIPRGYGATKKPYPFPWLARTSKIFLEPALDIIWGRLGYLHPLVKCMPETLWEERHQGETGQKVIRLRRPILCEDLDRLLFYSVRVKDLYIPHEAVKRVELVHREVMQALTMALGSSQAFMPILSRLTWNPVRDVPFMHRLLGPNIQNLFIELDQANTSLSLLPQLKASCPQVTSLTLGFSEPAVRQSTLIALSSAVCGLYHLTKLTIPNLNLPGFVHISQLPSLTHLVLSAAEQPGTLQLSQLPYPAFPAFEYLSLACESPTFCAELVKTVSSPHFDNVHIRCLKNWTTIEWKEVFTSLAGCRALDSIEVSQSCEHVRAEDAALYTLSGDTIRPLLALEAMASLGLQIYPGLVVKDEFLAEMAVAWPKLRSLELSTEILVTGQPRATLACLIPFARHCPRLHTLGIRMQSDEIPEFSQVPGERLEHSLDTLYVGTSPIWDLSEDVGKIAAFVSNLFPHIQGVHASDHTSTEELCRYSDSWSRVSELVPVIASVRSQEKEFWTQELGAEEEFEEESSTEDDAGT</sequence>
<evidence type="ECO:0000256" key="1">
    <source>
        <dbReference type="SAM" id="MobiDB-lite"/>
    </source>
</evidence>
<name>A0AAD7FE01_9AGAR</name>
<feature type="region of interest" description="Disordered" evidence="1">
    <location>
        <begin position="530"/>
        <end position="550"/>
    </location>
</feature>
<evidence type="ECO:0000313" key="2">
    <source>
        <dbReference type="EMBL" id="KAJ7618454.1"/>
    </source>
</evidence>
<gene>
    <name evidence="2" type="ORF">FB45DRAFT_167924</name>
</gene>
<evidence type="ECO:0000313" key="3">
    <source>
        <dbReference type="Proteomes" id="UP001221142"/>
    </source>
</evidence>
<comment type="caution">
    <text evidence="2">The sequence shown here is derived from an EMBL/GenBank/DDBJ whole genome shotgun (WGS) entry which is preliminary data.</text>
</comment>
<dbReference type="InterPro" id="IPR032675">
    <property type="entry name" value="LRR_dom_sf"/>
</dbReference>
<keyword evidence="3" id="KW-1185">Reference proteome</keyword>
<proteinExistence type="predicted"/>
<organism evidence="2 3">
    <name type="scientific">Roridomyces roridus</name>
    <dbReference type="NCBI Taxonomy" id="1738132"/>
    <lineage>
        <taxon>Eukaryota</taxon>
        <taxon>Fungi</taxon>
        <taxon>Dikarya</taxon>
        <taxon>Basidiomycota</taxon>
        <taxon>Agaricomycotina</taxon>
        <taxon>Agaricomycetes</taxon>
        <taxon>Agaricomycetidae</taxon>
        <taxon>Agaricales</taxon>
        <taxon>Marasmiineae</taxon>
        <taxon>Mycenaceae</taxon>
        <taxon>Roridomyces</taxon>
    </lineage>
</organism>
<dbReference type="SUPFAM" id="SSF52047">
    <property type="entry name" value="RNI-like"/>
    <property type="match status" value="1"/>
</dbReference>
<dbReference type="Proteomes" id="UP001221142">
    <property type="component" value="Unassembled WGS sequence"/>
</dbReference>
<dbReference type="Gene3D" id="3.80.10.10">
    <property type="entry name" value="Ribonuclease Inhibitor"/>
    <property type="match status" value="1"/>
</dbReference>
<dbReference type="EMBL" id="JARKIF010000019">
    <property type="protein sequence ID" value="KAJ7618454.1"/>
    <property type="molecule type" value="Genomic_DNA"/>
</dbReference>
<reference evidence="2" key="1">
    <citation type="submission" date="2023-03" db="EMBL/GenBank/DDBJ databases">
        <title>Massive genome expansion in bonnet fungi (Mycena s.s.) driven by repeated elements and novel gene families across ecological guilds.</title>
        <authorList>
            <consortium name="Lawrence Berkeley National Laboratory"/>
            <person name="Harder C.B."/>
            <person name="Miyauchi S."/>
            <person name="Viragh M."/>
            <person name="Kuo A."/>
            <person name="Thoen E."/>
            <person name="Andreopoulos B."/>
            <person name="Lu D."/>
            <person name="Skrede I."/>
            <person name="Drula E."/>
            <person name="Henrissat B."/>
            <person name="Morin E."/>
            <person name="Kohler A."/>
            <person name="Barry K."/>
            <person name="LaButti K."/>
            <person name="Morin E."/>
            <person name="Salamov A."/>
            <person name="Lipzen A."/>
            <person name="Mereny Z."/>
            <person name="Hegedus B."/>
            <person name="Baldrian P."/>
            <person name="Stursova M."/>
            <person name="Weitz H."/>
            <person name="Taylor A."/>
            <person name="Grigoriev I.V."/>
            <person name="Nagy L.G."/>
            <person name="Martin F."/>
            <person name="Kauserud H."/>
        </authorList>
    </citation>
    <scope>NUCLEOTIDE SEQUENCE</scope>
    <source>
        <strain evidence="2">9284</strain>
    </source>
</reference>
<protein>
    <submittedName>
        <fullName evidence="2">Uncharacterized protein</fullName>
    </submittedName>
</protein>
<dbReference type="AlphaFoldDB" id="A0AAD7FE01"/>